<dbReference type="Proteomes" id="UP000029120">
    <property type="component" value="Chromosome 3"/>
</dbReference>
<name>A0A087H8W4_ARAAL</name>
<gene>
    <name evidence="2" type="ordered locus">AALP_Aa3g130300</name>
</gene>
<reference evidence="3" key="1">
    <citation type="journal article" date="2015" name="Nat. Plants">
        <title>Genome expansion of Arabis alpina linked with retrotransposition and reduced symmetric DNA methylation.</title>
        <authorList>
            <person name="Willing E.M."/>
            <person name="Rawat V."/>
            <person name="Mandakova T."/>
            <person name="Maumus F."/>
            <person name="James G.V."/>
            <person name="Nordstroem K.J."/>
            <person name="Becker C."/>
            <person name="Warthmann N."/>
            <person name="Chica C."/>
            <person name="Szarzynska B."/>
            <person name="Zytnicki M."/>
            <person name="Albani M.C."/>
            <person name="Kiefer C."/>
            <person name="Bergonzi S."/>
            <person name="Castaings L."/>
            <person name="Mateos J.L."/>
            <person name="Berns M.C."/>
            <person name="Bujdoso N."/>
            <person name="Piofczyk T."/>
            <person name="de Lorenzo L."/>
            <person name="Barrero-Sicilia C."/>
            <person name="Mateos I."/>
            <person name="Piednoel M."/>
            <person name="Hagmann J."/>
            <person name="Chen-Min-Tao R."/>
            <person name="Iglesias-Fernandez R."/>
            <person name="Schuster S.C."/>
            <person name="Alonso-Blanco C."/>
            <person name="Roudier F."/>
            <person name="Carbonero P."/>
            <person name="Paz-Ares J."/>
            <person name="Davis S.J."/>
            <person name="Pecinka A."/>
            <person name="Quesneville H."/>
            <person name="Colot V."/>
            <person name="Lysak M.A."/>
            <person name="Weigel D."/>
            <person name="Coupland G."/>
            <person name="Schneeberger K."/>
        </authorList>
    </citation>
    <scope>NUCLEOTIDE SEQUENCE [LARGE SCALE GENOMIC DNA]</scope>
    <source>
        <strain evidence="3">cv. Pajares</strain>
    </source>
</reference>
<accession>A0A087H8W4</accession>
<organism evidence="2 3">
    <name type="scientific">Arabis alpina</name>
    <name type="common">Alpine rock-cress</name>
    <dbReference type="NCBI Taxonomy" id="50452"/>
    <lineage>
        <taxon>Eukaryota</taxon>
        <taxon>Viridiplantae</taxon>
        <taxon>Streptophyta</taxon>
        <taxon>Embryophyta</taxon>
        <taxon>Tracheophyta</taxon>
        <taxon>Spermatophyta</taxon>
        <taxon>Magnoliopsida</taxon>
        <taxon>eudicotyledons</taxon>
        <taxon>Gunneridae</taxon>
        <taxon>Pentapetalae</taxon>
        <taxon>rosids</taxon>
        <taxon>malvids</taxon>
        <taxon>Brassicales</taxon>
        <taxon>Brassicaceae</taxon>
        <taxon>Arabideae</taxon>
        <taxon>Arabis</taxon>
    </lineage>
</organism>
<evidence type="ECO:0000256" key="1">
    <source>
        <dbReference type="SAM" id="Phobius"/>
    </source>
</evidence>
<keyword evidence="1" id="KW-0812">Transmembrane</keyword>
<dbReference type="Gramene" id="KFK38566">
    <property type="protein sequence ID" value="KFK38566"/>
    <property type="gene ID" value="AALP_AA3G130300"/>
</dbReference>
<keyword evidence="1" id="KW-1133">Transmembrane helix</keyword>
<keyword evidence="1" id="KW-0472">Membrane</keyword>
<dbReference type="AlphaFoldDB" id="A0A087H8W4"/>
<protein>
    <submittedName>
        <fullName evidence="2">Uncharacterized protein</fullName>
    </submittedName>
</protein>
<evidence type="ECO:0000313" key="2">
    <source>
        <dbReference type="EMBL" id="KFK38566.1"/>
    </source>
</evidence>
<feature type="transmembrane region" description="Helical" evidence="1">
    <location>
        <begin position="16"/>
        <end position="36"/>
    </location>
</feature>
<keyword evidence="3" id="KW-1185">Reference proteome</keyword>
<sequence length="193" mass="22092">MCTYSSKVPQVNRERVNLPGLVIPAIAGVLAGYYLVQVWHKDKREEAKKSFEQKALNQKKTTRLLAEVDRSWLRLLEEVNRLCLAPICLYPKVTRCNMSSGKVLAKTLERVKEGGLFKHAVAGVFVDHVEVPNPLPPYRKLLLQLSCVHGPLIVKRTIDWQLGHVFSKEKIEEAKKLVKEEYLSKLVRQEHTL</sequence>
<proteinExistence type="predicted"/>
<evidence type="ECO:0000313" key="3">
    <source>
        <dbReference type="Proteomes" id="UP000029120"/>
    </source>
</evidence>
<dbReference type="EMBL" id="CM002871">
    <property type="protein sequence ID" value="KFK38566.1"/>
    <property type="molecule type" value="Genomic_DNA"/>
</dbReference>